<dbReference type="STRING" id="51028.A0A0N4VFD3"/>
<dbReference type="Pfam" id="PF13561">
    <property type="entry name" value="adh_short_C2"/>
    <property type="match status" value="1"/>
</dbReference>
<evidence type="ECO:0000256" key="1">
    <source>
        <dbReference type="ARBA" id="ARBA00023002"/>
    </source>
</evidence>
<dbReference type="InterPro" id="IPR036291">
    <property type="entry name" value="NAD(P)-bd_dom_sf"/>
</dbReference>
<sequence length="295" mass="31916">MSRFVNKVSIITGSSNGIGRATAILLATEGSKVTITGRDAETLKALYQAMVHVNPVDRKMLQETETECIKAGSKKSNILPILGDITKNVTQDQLIKETLKKFGKLDILINNHGGLLREYHKTGEHDLDAFDAALNLNTKSSFAMCIKAAPHLKKTKGCIVNVSSVASKLATDPNPCYSIAKAALDHMTRLLAARYAKNGVRVNAVNPGFVRTSLMEKIGVAKDIQDEVYDVIERVLIPTGRVGQIEEIARLIAFLCDNHATGYITGQTIVADGGLSLVQGGLDHEEVQAVKQKLP</sequence>
<protein>
    <submittedName>
        <fullName evidence="4">3-oxoacyl-[acyl-carrier-protein] reductase</fullName>
    </submittedName>
</protein>
<dbReference type="SUPFAM" id="SSF51735">
    <property type="entry name" value="NAD(P)-binding Rossmann-fold domains"/>
    <property type="match status" value="1"/>
</dbReference>
<dbReference type="InterPro" id="IPR002347">
    <property type="entry name" value="SDR_fam"/>
</dbReference>
<gene>
    <name evidence="2" type="ORF">EVEC_LOCUS8860</name>
</gene>
<accession>A0A0N4VFD3</accession>
<dbReference type="PANTHER" id="PTHR44115">
    <property type="entry name" value="PROTEIN CBG09704"/>
    <property type="match status" value="1"/>
</dbReference>
<dbReference type="GO" id="GO:0016491">
    <property type="term" value="F:oxidoreductase activity"/>
    <property type="evidence" value="ECO:0007669"/>
    <property type="project" value="UniProtKB-KW"/>
</dbReference>
<dbReference type="OrthoDB" id="47007at2759"/>
<dbReference type="PROSITE" id="PS00061">
    <property type="entry name" value="ADH_SHORT"/>
    <property type="match status" value="1"/>
</dbReference>
<evidence type="ECO:0000313" key="4">
    <source>
        <dbReference type="WBParaSite" id="EVEC_0000945001-mRNA-1"/>
    </source>
</evidence>
<dbReference type="WBParaSite" id="EVEC_0000945001-mRNA-1">
    <property type="protein sequence ID" value="EVEC_0000945001-mRNA-1"/>
    <property type="gene ID" value="EVEC_0000945001"/>
</dbReference>
<dbReference type="Proteomes" id="UP000274131">
    <property type="component" value="Unassembled WGS sequence"/>
</dbReference>
<proteinExistence type="predicted"/>
<dbReference type="PRINTS" id="PR00081">
    <property type="entry name" value="GDHRDH"/>
</dbReference>
<dbReference type="Gene3D" id="3.40.50.720">
    <property type="entry name" value="NAD(P)-binding Rossmann-like Domain"/>
    <property type="match status" value="1"/>
</dbReference>
<dbReference type="FunFam" id="3.40.50.720:FF:000084">
    <property type="entry name" value="Short-chain dehydrogenase reductase"/>
    <property type="match status" value="1"/>
</dbReference>
<evidence type="ECO:0000313" key="2">
    <source>
        <dbReference type="EMBL" id="VDD94109.1"/>
    </source>
</evidence>
<dbReference type="PRINTS" id="PR00080">
    <property type="entry name" value="SDRFAMILY"/>
</dbReference>
<dbReference type="InterPro" id="IPR020904">
    <property type="entry name" value="Sc_DH/Rdtase_CS"/>
</dbReference>
<organism evidence="4">
    <name type="scientific">Enterobius vermicularis</name>
    <name type="common">Human pinworm</name>
    <dbReference type="NCBI Taxonomy" id="51028"/>
    <lineage>
        <taxon>Eukaryota</taxon>
        <taxon>Metazoa</taxon>
        <taxon>Ecdysozoa</taxon>
        <taxon>Nematoda</taxon>
        <taxon>Chromadorea</taxon>
        <taxon>Rhabditida</taxon>
        <taxon>Spirurina</taxon>
        <taxon>Oxyuridomorpha</taxon>
        <taxon>Oxyuroidea</taxon>
        <taxon>Oxyuridae</taxon>
        <taxon>Enterobius</taxon>
    </lineage>
</organism>
<reference evidence="4" key="1">
    <citation type="submission" date="2017-02" db="UniProtKB">
        <authorList>
            <consortium name="WormBaseParasite"/>
        </authorList>
    </citation>
    <scope>IDENTIFICATION</scope>
</reference>
<dbReference type="AlphaFoldDB" id="A0A0N4VFD3"/>
<keyword evidence="3" id="KW-1185">Reference proteome</keyword>
<reference evidence="2 3" key="2">
    <citation type="submission" date="2018-10" db="EMBL/GenBank/DDBJ databases">
        <authorList>
            <consortium name="Pathogen Informatics"/>
        </authorList>
    </citation>
    <scope>NUCLEOTIDE SEQUENCE [LARGE SCALE GENOMIC DNA]</scope>
</reference>
<keyword evidence="1" id="KW-0560">Oxidoreductase</keyword>
<dbReference type="EMBL" id="UXUI01009653">
    <property type="protein sequence ID" value="VDD94109.1"/>
    <property type="molecule type" value="Genomic_DNA"/>
</dbReference>
<dbReference type="PANTHER" id="PTHR44115:SF4">
    <property type="entry name" value="OXIDOREDUCTASE"/>
    <property type="match status" value="1"/>
</dbReference>
<evidence type="ECO:0000313" key="3">
    <source>
        <dbReference type="Proteomes" id="UP000274131"/>
    </source>
</evidence>
<name>A0A0N4VFD3_ENTVE</name>